<dbReference type="CDD" id="cd12246">
    <property type="entry name" value="RRM1_U1A_like"/>
    <property type="match status" value="1"/>
</dbReference>
<dbReference type="FunFam" id="3.30.70.330:FF:000029">
    <property type="entry name" value="U2 small nuclear ribonucleoprotein B"/>
    <property type="match status" value="1"/>
</dbReference>
<evidence type="ECO:0000256" key="6">
    <source>
        <dbReference type="ARBA" id="ARBA00022884"/>
    </source>
</evidence>
<dbReference type="AlphaFoldDB" id="A0A7S3LAZ2"/>
<dbReference type="InterPro" id="IPR012677">
    <property type="entry name" value="Nucleotide-bd_a/b_plait_sf"/>
</dbReference>
<feature type="domain" description="RRM" evidence="12">
    <location>
        <begin position="145"/>
        <end position="217"/>
    </location>
</feature>
<dbReference type="InterPro" id="IPR000504">
    <property type="entry name" value="RRM_dom"/>
</dbReference>
<gene>
    <name evidence="13" type="ORF">ACOF00016_LOCUS12827</name>
</gene>
<evidence type="ECO:0000256" key="2">
    <source>
        <dbReference type="ARBA" id="ARBA00007243"/>
    </source>
</evidence>
<dbReference type="SMART" id="SM00360">
    <property type="entry name" value="RRM"/>
    <property type="match status" value="2"/>
</dbReference>
<dbReference type="GO" id="GO:0005681">
    <property type="term" value="C:spliceosomal complex"/>
    <property type="evidence" value="ECO:0007669"/>
    <property type="project" value="UniProtKB-KW"/>
</dbReference>
<keyword evidence="6 10" id="KW-0694">RNA-binding</keyword>
<keyword evidence="5" id="KW-0677">Repeat</keyword>
<evidence type="ECO:0000256" key="10">
    <source>
        <dbReference type="PROSITE-ProRule" id="PRU00176"/>
    </source>
</evidence>
<evidence type="ECO:0000256" key="1">
    <source>
        <dbReference type="ARBA" id="ARBA00004123"/>
    </source>
</evidence>
<evidence type="ECO:0000256" key="11">
    <source>
        <dbReference type="SAM" id="MobiDB-lite"/>
    </source>
</evidence>
<keyword evidence="7" id="KW-0508">mRNA splicing</keyword>
<dbReference type="PROSITE" id="PS50102">
    <property type="entry name" value="RRM"/>
    <property type="match status" value="2"/>
</dbReference>
<sequence>MVNQPNQTLYIKNIDWKVKKSLLKRALYSLCTRHGKVLEVIVLRRDGLRGQAWVVFEDVQAATAAMQAEQGFNFFGKDLVMEYAKEKSDRIAKREGTYVPKAKRQKKAPVKEGDEEKKESSKPTEEDTDKQTEAAQTVPSAPPSKYLLAQNLPSEINEMILSMLFRQYTGYKEVRMPRPGLAFVEFEDEAHATLALKALNGFKLTENDKLDLIYGKQ</sequence>
<dbReference type="Pfam" id="PF00076">
    <property type="entry name" value="RRM_1"/>
    <property type="match status" value="2"/>
</dbReference>
<dbReference type="CDD" id="cd12247">
    <property type="entry name" value="RRM2_U1A_like"/>
    <property type="match status" value="1"/>
</dbReference>
<accession>A0A7S3LAZ2</accession>
<name>A0A7S3LAZ2_9STRA</name>
<evidence type="ECO:0000313" key="13">
    <source>
        <dbReference type="EMBL" id="CAE0415758.1"/>
    </source>
</evidence>
<feature type="region of interest" description="Disordered" evidence="11">
    <location>
        <begin position="94"/>
        <end position="144"/>
    </location>
</feature>
<keyword evidence="8" id="KW-0539">Nucleus</keyword>
<reference evidence="13" key="1">
    <citation type="submission" date="2021-01" db="EMBL/GenBank/DDBJ databases">
        <authorList>
            <person name="Corre E."/>
            <person name="Pelletier E."/>
            <person name="Niang G."/>
            <person name="Scheremetjew M."/>
            <person name="Finn R."/>
            <person name="Kale V."/>
            <person name="Holt S."/>
            <person name="Cochrane G."/>
            <person name="Meng A."/>
            <person name="Brown T."/>
            <person name="Cohen L."/>
        </authorList>
    </citation>
    <scope>NUCLEOTIDE SEQUENCE</scope>
    <source>
        <strain evidence="13">CCMP127</strain>
    </source>
</reference>
<dbReference type="GO" id="GO:0030532">
    <property type="term" value="C:small nuclear ribonucleoprotein complex"/>
    <property type="evidence" value="ECO:0007669"/>
    <property type="project" value="UniProtKB-ARBA"/>
</dbReference>
<protein>
    <recommendedName>
        <fullName evidence="12">RRM domain-containing protein</fullName>
    </recommendedName>
</protein>
<evidence type="ECO:0000256" key="7">
    <source>
        <dbReference type="ARBA" id="ARBA00023187"/>
    </source>
</evidence>
<organism evidence="13">
    <name type="scientific">Amphora coffeiformis</name>
    <dbReference type="NCBI Taxonomy" id="265554"/>
    <lineage>
        <taxon>Eukaryota</taxon>
        <taxon>Sar</taxon>
        <taxon>Stramenopiles</taxon>
        <taxon>Ochrophyta</taxon>
        <taxon>Bacillariophyta</taxon>
        <taxon>Bacillariophyceae</taxon>
        <taxon>Bacillariophycidae</taxon>
        <taxon>Thalassiophysales</taxon>
        <taxon>Catenulaceae</taxon>
        <taxon>Amphora</taxon>
    </lineage>
</organism>
<dbReference type="Gene3D" id="3.30.70.330">
    <property type="match status" value="2"/>
</dbReference>
<dbReference type="SUPFAM" id="SSF54928">
    <property type="entry name" value="RNA-binding domain, RBD"/>
    <property type="match status" value="1"/>
</dbReference>
<feature type="compositionally biased region" description="Basic and acidic residues" evidence="11">
    <location>
        <begin position="109"/>
        <end position="132"/>
    </location>
</feature>
<dbReference type="GO" id="GO:0008380">
    <property type="term" value="P:RNA splicing"/>
    <property type="evidence" value="ECO:0007669"/>
    <property type="project" value="UniProtKB-KW"/>
</dbReference>
<dbReference type="EMBL" id="HBIM01016404">
    <property type="protein sequence ID" value="CAE0415758.1"/>
    <property type="molecule type" value="Transcribed_RNA"/>
</dbReference>
<dbReference type="GO" id="GO:0006397">
    <property type="term" value="P:mRNA processing"/>
    <property type="evidence" value="ECO:0007669"/>
    <property type="project" value="UniProtKB-KW"/>
</dbReference>
<evidence type="ECO:0000256" key="5">
    <source>
        <dbReference type="ARBA" id="ARBA00022737"/>
    </source>
</evidence>
<proteinExistence type="inferred from homology"/>
<dbReference type="InterPro" id="IPR035979">
    <property type="entry name" value="RBD_domain_sf"/>
</dbReference>
<keyword evidence="4" id="KW-0747">Spliceosome</keyword>
<dbReference type="GO" id="GO:0003723">
    <property type="term" value="F:RNA binding"/>
    <property type="evidence" value="ECO:0007669"/>
    <property type="project" value="UniProtKB-UniRule"/>
</dbReference>
<keyword evidence="3" id="KW-0507">mRNA processing</keyword>
<keyword evidence="9" id="KW-0687">Ribonucleoprotein</keyword>
<feature type="domain" description="RRM" evidence="12">
    <location>
        <begin position="7"/>
        <end position="86"/>
    </location>
</feature>
<evidence type="ECO:0000256" key="9">
    <source>
        <dbReference type="ARBA" id="ARBA00023274"/>
    </source>
</evidence>
<comment type="subcellular location">
    <subcellularLocation>
        <location evidence="1">Nucleus</location>
    </subcellularLocation>
</comment>
<evidence type="ECO:0000256" key="3">
    <source>
        <dbReference type="ARBA" id="ARBA00022664"/>
    </source>
</evidence>
<evidence type="ECO:0000256" key="4">
    <source>
        <dbReference type="ARBA" id="ARBA00022728"/>
    </source>
</evidence>
<dbReference type="FunFam" id="3.30.70.330:FF:000039">
    <property type="entry name" value="U1 small nuclear ribonucleoprotein A"/>
    <property type="match status" value="1"/>
</dbReference>
<dbReference type="PANTHER" id="PTHR10501">
    <property type="entry name" value="U1 SMALL NUCLEAR RIBONUCLEOPROTEIN A/U2 SMALL NUCLEAR RIBONUCLEOPROTEIN B"/>
    <property type="match status" value="1"/>
</dbReference>
<evidence type="ECO:0000259" key="12">
    <source>
        <dbReference type="PROSITE" id="PS50102"/>
    </source>
</evidence>
<comment type="similarity">
    <text evidence="2">Belongs to the RRM U1 A/B'' family.</text>
</comment>
<evidence type="ECO:0000256" key="8">
    <source>
        <dbReference type="ARBA" id="ARBA00023242"/>
    </source>
</evidence>